<keyword evidence="2" id="KW-1185">Reference proteome</keyword>
<sequence length="56" mass="6784">MEPKDLIMQETNQDMLMFERVYKLQQEKFDSRILGCQIKGMKWVQKCLMVLYIVIV</sequence>
<comment type="caution">
    <text evidence="1">The sequence shown here is derived from an EMBL/GenBank/DDBJ whole genome shotgun (WGS) entry which is preliminary data.</text>
</comment>
<evidence type="ECO:0000313" key="2">
    <source>
        <dbReference type="Proteomes" id="UP000188354"/>
    </source>
</evidence>
<gene>
    <name evidence="1" type="ORF">TanjilG_07323</name>
</gene>
<dbReference type="Proteomes" id="UP000188354">
    <property type="component" value="Unassembled WGS sequence"/>
</dbReference>
<proteinExistence type="predicted"/>
<protein>
    <submittedName>
        <fullName evidence="1">Uncharacterized protein</fullName>
    </submittedName>
</protein>
<name>A0A394D9U4_LUPAN</name>
<dbReference type="AlphaFoldDB" id="A0A394D9U4"/>
<dbReference type="Gramene" id="OIW20232">
    <property type="protein sequence ID" value="OIW20232"/>
    <property type="gene ID" value="TanjilG_07323"/>
</dbReference>
<organism evidence="1 2">
    <name type="scientific">Lupinus angustifolius</name>
    <name type="common">Narrow-leaved blue lupine</name>
    <dbReference type="NCBI Taxonomy" id="3871"/>
    <lineage>
        <taxon>Eukaryota</taxon>
        <taxon>Viridiplantae</taxon>
        <taxon>Streptophyta</taxon>
        <taxon>Embryophyta</taxon>
        <taxon>Tracheophyta</taxon>
        <taxon>Spermatophyta</taxon>
        <taxon>Magnoliopsida</taxon>
        <taxon>eudicotyledons</taxon>
        <taxon>Gunneridae</taxon>
        <taxon>Pentapetalae</taxon>
        <taxon>rosids</taxon>
        <taxon>fabids</taxon>
        <taxon>Fabales</taxon>
        <taxon>Fabaceae</taxon>
        <taxon>Papilionoideae</taxon>
        <taxon>50 kb inversion clade</taxon>
        <taxon>genistoids sensu lato</taxon>
        <taxon>core genistoids</taxon>
        <taxon>Genisteae</taxon>
        <taxon>Lupinus</taxon>
    </lineage>
</organism>
<reference evidence="1 2" key="1">
    <citation type="journal article" date="2017" name="Plant Biotechnol. J.">
        <title>A comprehensive draft genome sequence for lupin (Lupinus angustifolius), an emerging health food: insights into plant-microbe interactions and legume evolution.</title>
        <authorList>
            <person name="Hane J.K."/>
            <person name="Ming Y."/>
            <person name="Kamphuis L.G."/>
            <person name="Nelson M.N."/>
            <person name="Garg G."/>
            <person name="Atkins C.A."/>
            <person name="Bayer P.E."/>
            <person name="Bravo A."/>
            <person name="Bringans S."/>
            <person name="Cannon S."/>
            <person name="Edwards D."/>
            <person name="Foley R."/>
            <person name="Gao L.L."/>
            <person name="Harrison M.J."/>
            <person name="Huang W."/>
            <person name="Hurgobin B."/>
            <person name="Li S."/>
            <person name="Liu C.W."/>
            <person name="McGrath A."/>
            <person name="Morahan G."/>
            <person name="Murray J."/>
            <person name="Weller J."/>
            <person name="Jian J."/>
            <person name="Singh K.B."/>
        </authorList>
    </citation>
    <scope>NUCLEOTIDE SEQUENCE [LARGE SCALE GENOMIC DNA]</scope>
    <source>
        <strain evidence="2">cv. Tanjil</strain>
        <tissue evidence="1">Whole plant</tissue>
    </source>
</reference>
<dbReference type="EMBL" id="MLAU01007026">
    <property type="protein sequence ID" value="OIW20232.1"/>
    <property type="molecule type" value="Genomic_DNA"/>
</dbReference>
<evidence type="ECO:0000313" key="1">
    <source>
        <dbReference type="EMBL" id="OIW20232.1"/>
    </source>
</evidence>
<accession>A0A394D9U4</accession>